<proteinExistence type="inferred from homology"/>
<evidence type="ECO:0000313" key="5">
    <source>
        <dbReference type="EMBL" id="EEF49384.1"/>
    </source>
</evidence>
<dbReference type="PANTHER" id="PTHR34450">
    <property type="entry name" value="DEFENSIN-LIKE PROTEIN 245-RELATED"/>
    <property type="match status" value="1"/>
</dbReference>
<accession>B9RH22</accession>
<comment type="subcellular location">
    <subcellularLocation>
        <location evidence="1">Secreted</location>
    </subcellularLocation>
</comment>
<dbReference type="AlphaFoldDB" id="B9RH22"/>
<dbReference type="Proteomes" id="UP000008311">
    <property type="component" value="Unassembled WGS sequence"/>
</dbReference>
<evidence type="ECO:0000256" key="4">
    <source>
        <dbReference type="ARBA" id="ARBA00022729"/>
    </source>
</evidence>
<organism evidence="5 6">
    <name type="scientific">Ricinus communis</name>
    <name type="common">Castor bean</name>
    <dbReference type="NCBI Taxonomy" id="3988"/>
    <lineage>
        <taxon>Eukaryota</taxon>
        <taxon>Viridiplantae</taxon>
        <taxon>Streptophyta</taxon>
        <taxon>Embryophyta</taxon>
        <taxon>Tracheophyta</taxon>
        <taxon>Spermatophyta</taxon>
        <taxon>Magnoliopsida</taxon>
        <taxon>eudicotyledons</taxon>
        <taxon>Gunneridae</taxon>
        <taxon>Pentapetalae</taxon>
        <taxon>rosids</taxon>
        <taxon>fabids</taxon>
        <taxon>Malpighiales</taxon>
        <taxon>Euphorbiaceae</taxon>
        <taxon>Acalyphoideae</taxon>
        <taxon>Acalypheae</taxon>
        <taxon>Ricinus</taxon>
    </lineage>
</organism>
<dbReference type="InParanoid" id="B9RH22"/>
<name>B9RH22_RICCO</name>
<sequence>MNLSFLAQAQDTSAQEDIKWCPKKDIFAGEDCGNNGSYQCLLDFLGKYGASSMPRNCRCQSLGPKTRSCNCEIVCHQPFDFIQNPDRITTLNG</sequence>
<protein>
    <submittedName>
        <fullName evidence="5">Uncharacterized protein</fullName>
    </submittedName>
</protein>
<gene>
    <name evidence="5" type="ORF">RCOM_1446170</name>
</gene>
<dbReference type="eggNOG" id="ENOG502T27D">
    <property type="taxonomic scope" value="Eukaryota"/>
</dbReference>
<keyword evidence="3" id="KW-0964">Secreted</keyword>
<dbReference type="GO" id="GO:0005576">
    <property type="term" value="C:extracellular region"/>
    <property type="evidence" value="ECO:0007669"/>
    <property type="project" value="UniProtKB-SubCell"/>
</dbReference>
<dbReference type="GO" id="GO:0007165">
    <property type="term" value="P:signal transduction"/>
    <property type="evidence" value="ECO:0007669"/>
    <property type="project" value="InterPro"/>
</dbReference>
<dbReference type="Pfam" id="PF06876">
    <property type="entry name" value="SCRL"/>
    <property type="match status" value="1"/>
</dbReference>
<evidence type="ECO:0000256" key="2">
    <source>
        <dbReference type="ARBA" id="ARBA00006722"/>
    </source>
</evidence>
<comment type="similarity">
    <text evidence="2">Belongs to the DEFL family.</text>
</comment>
<keyword evidence="6" id="KW-1185">Reference proteome</keyword>
<dbReference type="EMBL" id="EQ973778">
    <property type="protein sequence ID" value="EEF49384.1"/>
    <property type="molecule type" value="Genomic_DNA"/>
</dbReference>
<dbReference type="InterPro" id="IPR010682">
    <property type="entry name" value="SCRL"/>
</dbReference>
<keyword evidence="4" id="KW-0732">Signal</keyword>
<evidence type="ECO:0000313" key="6">
    <source>
        <dbReference type="Proteomes" id="UP000008311"/>
    </source>
</evidence>
<reference evidence="6" key="1">
    <citation type="journal article" date="2010" name="Nat. Biotechnol.">
        <title>Draft genome sequence of the oilseed species Ricinus communis.</title>
        <authorList>
            <person name="Chan A.P."/>
            <person name="Crabtree J."/>
            <person name="Zhao Q."/>
            <person name="Lorenzi H."/>
            <person name="Orvis J."/>
            <person name="Puiu D."/>
            <person name="Melake-Berhan A."/>
            <person name="Jones K.M."/>
            <person name="Redman J."/>
            <person name="Chen G."/>
            <person name="Cahoon E.B."/>
            <person name="Gedil M."/>
            <person name="Stanke M."/>
            <person name="Haas B.J."/>
            <person name="Wortman J.R."/>
            <person name="Fraser-Liggett C.M."/>
            <person name="Ravel J."/>
            <person name="Rabinowicz P.D."/>
        </authorList>
    </citation>
    <scope>NUCLEOTIDE SEQUENCE [LARGE SCALE GENOMIC DNA]</scope>
    <source>
        <strain evidence="6">cv. Hale</strain>
    </source>
</reference>
<dbReference type="PANTHER" id="PTHR34450:SF11">
    <property type="entry name" value="BIFUNCTIONAL INHIBITOR_PLANT LIPID TRANSFER PROTEIN_SEED STORAGE HELICAL DOMAIN-CONTAINING PROTEIN"/>
    <property type="match status" value="1"/>
</dbReference>
<evidence type="ECO:0000256" key="3">
    <source>
        <dbReference type="ARBA" id="ARBA00022525"/>
    </source>
</evidence>
<evidence type="ECO:0000256" key="1">
    <source>
        <dbReference type="ARBA" id="ARBA00004613"/>
    </source>
</evidence>